<name>A0A183DHT7_9BILA</name>
<protein>
    <submittedName>
        <fullName evidence="2 4">Uncharacterized protein</fullName>
    </submittedName>
</protein>
<dbReference type="EMBL" id="UYRT01023700">
    <property type="protein sequence ID" value="VDK61591.1"/>
    <property type="molecule type" value="Genomic_DNA"/>
</dbReference>
<feature type="region of interest" description="Disordered" evidence="1">
    <location>
        <begin position="1"/>
        <end position="74"/>
    </location>
</feature>
<dbReference type="AlphaFoldDB" id="A0A183DHT7"/>
<evidence type="ECO:0000256" key="1">
    <source>
        <dbReference type="SAM" id="MobiDB-lite"/>
    </source>
</evidence>
<evidence type="ECO:0000313" key="2">
    <source>
        <dbReference type="EMBL" id="VDK61591.1"/>
    </source>
</evidence>
<proteinExistence type="predicted"/>
<keyword evidence="3" id="KW-1185">Reference proteome</keyword>
<gene>
    <name evidence="2" type="ORF">GPUH_LOCUS8277</name>
</gene>
<evidence type="ECO:0000313" key="4">
    <source>
        <dbReference type="WBParaSite" id="GPUH_0000828701-mRNA-1"/>
    </source>
</evidence>
<reference evidence="4" key="1">
    <citation type="submission" date="2016-06" db="UniProtKB">
        <authorList>
            <consortium name="WormBaseParasite"/>
        </authorList>
    </citation>
    <scope>IDENTIFICATION</scope>
</reference>
<dbReference type="Proteomes" id="UP000271098">
    <property type="component" value="Unassembled WGS sequence"/>
</dbReference>
<reference evidence="2 3" key="2">
    <citation type="submission" date="2018-11" db="EMBL/GenBank/DDBJ databases">
        <authorList>
            <consortium name="Pathogen Informatics"/>
        </authorList>
    </citation>
    <scope>NUCLEOTIDE SEQUENCE [LARGE SCALE GENOMIC DNA]</scope>
</reference>
<sequence length="99" mass="11154">MVERREPVGAETARVRTLVTQKVAPLQHHRPFSMQPEAQSSDTSDDDSSKASIMPPSNECLQQRPAAKPHPRAYSTLQRSIKVGTEICWKTEFEEHALI</sequence>
<dbReference type="WBParaSite" id="GPUH_0000828701-mRNA-1">
    <property type="protein sequence ID" value="GPUH_0000828701-mRNA-1"/>
    <property type="gene ID" value="GPUH_0000828701"/>
</dbReference>
<organism evidence="4">
    <name type="scientific">Gongylonema pulchrum</name>
    <dbReference type="NCBI Taxonomy" id="637853"/>
    <lineage>
        <taxon>Eukaryota</taxon>
        <taxon>Metazoa</taxon>
        <taxon>Ecdysozoa</taxon>
        <taxon>Nematoda</taxon>
        <taxon>Chromadorea</taxon>
        <taxon>Rhabditida</taxon>
        <taxon>Spirurina</taxon>
        <taxon>Spiruromorpha</taxon>
        <taxon>Spiruroidea</taxon>
        <taxon>Gongylonematidae</taxon>
        <taxon>Gongylonema</taxon>
    </lineage>
</organism>
<evidence type="ECO:0000313" key="3">
    <source>
        <dbReference type="Proteomes" id="UP000271098"/>
    </source>
</evidence>
<accession>A0A183DHT7</accession>